<dbReference type="Pfam" id="PF00773">
    <property type="entry name" value="RNB"/>
    <property type="match status" value="1"/>
</dbReference>
<dbReference type="Gene3D" id="2.40.50.140">
    <property type="entry name" value="Nucleic acid-binding proteins"/>
    <property type="match status" value="2"/>
</dbReference>
<dbReference type="InterPro" id="IPR040476">
    <property type="entry name" value="CSD2"/>
</dbReference>
<dbReference type="HAMAP" id="MF_01895">
    <property type="entry name" value="RNase_R"/>
    <property type="match status" value="1"/>
</dbReference>
<comment type="catalytic activity">
    <reaction evidence="1 8">
        <text>Exonucleolytic cleavage in the 3'- to 5'-direction to yield nucleoside 5'-phosphates.</text>
        <dbReference type="EC" id="3.1.13.1"/>
    </reaction>
</comment>
<dbReference type="PANTHER" id="PTHR23355:SF9">
    <property type="entry name" value="DIS3-LIKE EXONUCLEASE 2"/>
    <property type="match status" value="1"/>
</dbReference>
<reference evidence="11" key="1">
    <citation type="journal article" date="2015" name="MBio">
        <title>Genome-Resolved Metagenomic Analysis Reveals Roles for Candidate Phyla and Other Microbial Community Members in Biogeochemical Transformations in Oil Reservoirs.</title>
        <authorList>
            <person name="Hu P."/>
            <person name="Tom L."/>
            <person name="Singh A."/>
            <person name="Thomas B.C."/>
            <person name="Baker B.J."/>
            <person name="Piceno Y.M."/>
            <person name="Andersen G.L."/>
            <person name="Banfield J.F."/>
        </authorList>
    </citation>
    <scope>NUCLEOTIDE SEQUENCE [LARGE SCALE GENOMIC DNA]</scope>
</reference>
<evidence type="ECO:0000313" key="10">
    <source>
        <dbReference type="EMBL" id="KUK86113.1"/>
    </source>
</evidence>
<dbReference type="AlphaFoldDB" id="A0A101I0S4"/>
<dbReference type="EMBL" id="LGGX01000028">
    <property type="protein sequence ID" value="KUK86113.1"/>
    <property type="molecule type" value="Genomic_DNA"/>
</dbReference>
<dbReference type="SMART" id="SM00955">
    <property type="entry name" value="RNB"/>
    <property type="match status" value="1"/>
</dbReference>
<gene>
    <name evidence="8" type="primary">rnr</name>
    <name evidence="10" type="ORF">XE03_1705</name>
</gene>
<keyword evidence="6 8" id="KW-0269">Exonuclease</keyword>
<feature type="domain" description="S1 motif" evidence="9">
    <location>
        <begin position="612"/>
        <end position="691"/>
    </location>
</feature>
<dbReference type="SMART" id="SM00316">
    <property type="entry name" value="S1"/>
    <property type="match status" value="1"/>
</dbReference>
<dbReference type="GO" id="GO:0003723">
    <property type="term" value="F:RNA binding"/>
    <property type="evidence" value="ECO:0007669"/>
    <property type="project" value="UniProtKB-UniRule"/>
</dbReference>
<dbReference type="NCBIfam" id="TIGR02063">
    <property type="entry name" value="RNase_R"/>
    <property type="match status" value="1"/>
</dbReference>
<accession>A0A101I0S4</accession>
<dbReference type="InterPro" id="IPR013223">
    <property type="entry name" value="RNase_B_OB_dom"/>
</dbReference>
<dbReference type="SMART" id="SM00357">
    <property type="entry name" value="CSP"/>
    <property type="match status" value="1"/>
</dbReference>
<dbReference type="CDD" id="cd04471">
    <property type="entry name" value="S1_RNase_R"/>
    <property type="match status" value="1"/>
</dbReference>
<comment type="similarity">
    <text evidence="8">Belongs to the RNR ribonuclease family. RNase R subfamily.</text>
</comment>
<dbReference type="Pfam" id="PF17876">
    <property type="entry name" value="CSD2"/>
    <property type="match status" value="1"/>
</dbReference>
<evidence type="ECO:0000313" key="11">
    <source>
        <dbReference type="Proteomes" id="UP000053467"/>
    </source>
</evidence>
<dbReference type="PROSITE" id="PS01175">
    <property type="entry name" value="RIBONUCLEASE_II"/>
    <property type="match status" value="1"/>
</dbReference>
<dbReference type="Pfam" id="PF00575">
    <property type="entry name" value="S1"/>
    <property type="match status" value="1"/>
</dbReference>
<evidence type="ECO:0000256" key="3">
    <source>
        <dbReference type="ARBA" id="ARBA00022490"/>
    </source>
</evidence>
<sequence>MKKKRKGRNNLSIPSNIEKRILNKFKKPFSKKELSKVLKVKDDEKLNLIVENLLKKGFLVVLKNDKFGVPSQMNIVSGVLDVNPKGFGFLIRDDLKEDIFIPLHLMGTALDKDRVLVKIIGGKEGKRLEGKVVSVVERRSDRITGILKRSGSFFYVVPDDKKILKNIFIDDGRDLEKFLEKRVVVKLNKWLSPKLNPTGVIEKELKSENRLDLIEKMILIENGFSENFPEDVLNEVKKIKFNPEEDFKNRVDLTNKNIFTIDPVNAKDFDDAVSVELRDGKILLGVHIADVSYFVRENSAIDKEAFRRGTSVYLVSRAVPMLPEKLSNDICSLKPYEERYTITCEVTFNKNYQIEHYNIFPSVIKSKRRFTYEEVEDILESKNDDPFYSDISLMEKLSEEISKKSFLEGRIDFDIPEVEIKLDREGNIKSIKEKKRLRSHKIVENFMITANNLISTFLTQNARMTLYRIHEEPDMEKLYHLKDVLKEYGIKIKKLDGIELQSVIEKSKKSDLGFIVRELVLRSMMKAKYTTKNYGHYGLGLKYYTHFTSPIRRYPDLVIHRQLRKVIEGKIFNYDDLEIVAKHSTEREIASEKAERNAYDVAKLYYLKDHQKKNYEGVITSVTPFGLFIQLKDLFIDGLVRYRDIEDDFYHVCDDEISIYGVNTKKIITIGDKVLVKILNIIPERMILDLKIEKVIKKKNK</sequence>
<dbReference type="InterPro" id="IPR011805">
    <property type="entry name" value="RNase_R"/>
</dbReference>
<comment type="subcellular location">
    <subcellularLocation>
        <location evidence="2 8">Cytoplasm</location>
    </subcellularLocation>
</comment>
<dbReference type="InterPro" id="IPR001900">
    <property type="entry name" value="RNase_II/R"/>
</dbReference>
<dbReference type="SUPFAM" id="SSF50249">
    <property type="entry name" value="Nucleic acid-binding proteins"/>
    <property type="match status" value="4"/>
</dbReference>
<dbReference type="GO" id="GO:0006402">
    <property type="term" value="P:mRNA catabolic process"/>
    <property type="evidence" value="ECO:0007669"/>
    <property type="project" value="TreeGrafter"/>
</dbReference>
<proteinExistence type="inferred from homology"/>
<dbReference type="PATRIC" id="fig|1635277.3.peg.1372"/>
<dbReference type="Proteomes" id="UP000053467">
    <property type="component" value="Unassembled WGS sequence"/>
</dbReference>
<dbReference type="EC" id="3.1.13.1" evidence="8"/>
<evidence type="ECO:0000259" key="9">
    <source>
        <dbReference type="PROSITE" id="PS50126"/>
    </source>
</evidence>
<comment type="function">
    <text evidence="8">3'-5' exoribonuclease that releases 5'-nucleoside monophosphates and is involved in maturation of structured RNAs.</text>
</comment>
<organism evidence="10 11">
    <name type="scientific">candidate division TA06 bacterium 34_109</name>
    <dbReference type="NCBI Taxonomy" id="1635277"/>
    <lineage>
        <taxon>Bacteria</taxon>
        <taxon>Bacteria division TA06</taxon>
    </lineage>
</organism>
<evidence type="ECO:0000256" key="7">
    <source>
        <dbReference type="ARBA" id="ARBA00022884"/>
    </source>
</evidence>
<dbReference type="InterPro" id="IPR050180">
    <property type="entry name" value="RNR_Ribonuclease"/>
</dbReference>
<dbReference type="InterPro" id="IPR011129">
    <property type="entry name" value="CSD"/>
</dbReference>
<keyword evidence="3 8" id="KW-0963">Cytoplasm</keyword>
<dbReference type="PANTHER" id="PTHR23355">
    <property type="entry name" value="RIBONUCLEASE"/>
    <property type="match status" value="1"/>
</dbReference>
<dbReference type="PROSITE" id="PS50126">
    <property type="entry name" value="S1"/>
    <property type="match status" value="1"/>
</dbReference>
<keyword evidence="7 8" id="KW-0694">RNA-binding</keyword>
<evidence type="ECO:0000256" key="6">
    <source>
        <dbReference type="ARBA" id="ARBA00022839"/>
    </source>
</evidence>
<dbReference type="GO" id="GO:0005829">
    <property type="term" value="C:cytosol"/>
    <property type="evidence" value="ECO:0007669"/>
    <property type="project" value="TreeGrafter"/>
</dbReference>
<name>A0A101I0S4_UNCT6</name>
<dbReference type="Pfam" id="PF08206">
    <property type="entry name" value="OB_RNB"/>
    <property type="match status" value="1"/>
</dbReference>
<dbReference type="InterPro" id="IPR003029">
    <property type="entry name" value="S1_domain"/>
</dbReference>
<evidence type="ECO:0000256" key="2">
    <source>
        <dbReference type="ARBA" id="ARBA00004496"/>
    </source>
</evidence>
<evidence type="ECO:0000256" key="4">
    <source>
        <dbReference type="ARBA" id="ARBA00022722"/>
    </source>
</evidence>
<protein>
    <recommendedName>
        <fullName evidence="8">Ribonuclease R</fullName>
        <shortName evidence="8">RNase R</shortName>
        <ecNumber evidence="8">3.1.13.1</ecNumber>
    </recommendedName>
</protein>
<dbReference type="InterPro" id="IPR022966">
    <property type="entry name" value="RNase_II/R_CS"/>
</dbReference>
<evidence type="ECO:0000256" key="8">
    <source>
        <dbReference type="HAMAP-Rule" id="MF_01895"/>
    </source>
</evidence>
<keyword evidence="5 8" id="KW-0378">Hydrolase</keyword>
<dbReference type="NCBIfam" id="TIGR00358">
    <property type="entry name" value="3_prime_RNase"/>
    <property type="match status" value="1"/>
</dbReference>
<evidence type="ECO:0000256" key="5">
    <source>
        <dbReference type="ARBA" id="ARBA00022801"/>
    </source>
</evidence>
<evidence type="ECO:0000256" key="1">
    <source>
        <dbReference type="ARBA" id="ARBA00001849"/>
    </source>
</evidence>
<dbReference type="GO" id="GO:0008859">
    <property type="term" value="F:exoribonuclease II activity"/>
    <property type="evidence" value="ECO:0007669"/>
    <property type="project" value="UniProtKB-UniRule"/>
</dbReference>
<dbReference type="InterPro" id="IPR004476">
    <property type="entry name" value="RNase_II/RNase_R"/>
</dbReference>
<comment type="caution">
    <text evidence="10">The sequence shown here is derived from an EMBL/GenBank/DDBJ whole genome shotgun (WGS) entry which is preliminary data.</text>
</comment>
<dbReference type="InterPro" id="IPR012340">
    <property type="entry name" value="NA-bd_OB-fold"/>
</dbReference>
<keyword evidence="4 8" id="KW-0540">Nuclease</keyword>